<feature type="region of interest" description="Disordered" evidence="1">
    <location>
        <begin position="270"/>
        <end position="293"/>
    </location>
</feature>
<dbReference type="InterPro" id="IPR031633">
    <property type="entry name" value="SLD5_C"/>
</dbReference>
<comment type="caution">
    <text evidence="3">The sequence shown here is derived from an EMBL/GenBank/DDBJ whole genome shotgun (WGS) entry which is preliminary data.</text>
</comment>
<proteinExistence type="predicted"/>
<dbReference type="GO" id="GO:0006261">
    <property type="term" value="P:DNA-templated DNA replication"/>
    <property type="evidence" value="ECO:0007669"/>
    <property type="project" value="InterPro"/>
</dbReference>
<dbReference type="AlphaFoldDB" id="A0A4U7KNI0"/>
<name>A0A4U7KNI0_9BASI</name>
<dbReference type="KEGG" id="sgra:EX895_005579"/>
<evidence type="ECO:0000256" key="1">
    <source>
        <dbReference type="SAM" id="MobiDB-lite"/>
    </source>
</evidence>
<dbReference type="InterPro" id="IPR008591">
    <property type="entry name" value="GINS_Sld5"/>
</dbReference>
<organism evidence="3 4">
    <name type="scientific">Sporisorium graminicola</name>
    <dbReference type="NCBI Taxonomy" id="280036"/>
    <lineage>
        <taxon>Eukaryota</taxon>
        <taxon>Fungi</taxon>
        <taxon>Dikarya</taxon>
        <taxon>Basidiomycota</taxon>
        <taxon>Ustilaginomycotina</taxon>
        <taxon>Ustilaginomycetes</taxon>
        <taxon>Ustilaginales</taxon>
        <taxon>Ustilaginaceae</taxon>
        <taxon>Sporisorium</taxon>
    </lineage>
</organism>
<feature type="domain" description="DNA replication complex GINS protein SLD5 C-terminal" evidence="2">
    <location>
        <begin position="295"/>
        <end position="346"/>
    </location>
</feature>
<dbReference type="SUPFAM" id="SSF160059">
    <property type="entry name" value="PriA/YqbF domain"/>
    <property type="match status" value="1"/>
</dbReference>
<dbReference type="Gene3D" id="3.40.5.60">
    <property type="match status" value="1"/>
</dbReference>
<feature type="compositionally biased region" description="Polar residues" evidence="1">
    <location>
        <begin position="48"/>
        <end position="66"/>
    </location>
</feature>
<feature type="compositionally biased region" description="Polar residues" evidence="1">
    <location>
        <begin position="21"/>
        <end position="32"/>
    </location>
</feature>
<dbReference type="Proteomes" id="UP000306050">
    <property type="component" value="Chromosome SGRAM_7"/>
</dbReference>
<keyword evidence="4" id="KW-1185">Reference proteome</keyword>
<dbReference type="PANTHER" id="PTHR21206:SF0">
    <property type="entry name" value="DNA REPLICATION COMPLEX GINS PROTEIN SLD5"/>
    <property type="match status" value="1"/>
</dbReference>
<evidence type="ECO:0000259" key="2">
    <source>
        <dbReference type="Pfam" id="PF16922"/>
    </source>
</evidence>
<gene>
    <name evidence="3" type="ORF">EX895_005579</name>
</gene>
<protein>
    <recommendedName>
        <fullName evidence="2">DNA replication complex GINS protein SLD5 C-terminal domain-containing protein</fullName>
    </recommendedName>
</protein>
<dbReference type="GO" id="GO:0000811">
    <property type="term" value="C:GINS complex"/>
    <property type="evidence" value="ECO:0007669"/>
    <property type="project" value="TreeGrafter"/>
</dbReference>
<dbReference type="CDD" id="cd11711">
    <property type="entry name" value="GINS_A_Sld5"/>
    <property type="match status" value="1"/>
</dbReference>
<dbReference type="GeneID" id="40728474"/>
<sequence>MPLPRYSLDDGGDGDEEFEESYTSNAGASSSRLAPTSSPPPGAGGLSNNYSQTPSVSGGRSTSPSLSAYDAPSSLDIDALLESDRRTAAHKGQPSAAPTGWPYGAASPVARLSAFEQLTLFMATQKAAPELLPFPTAPFDLLVGQMEQQQSILDSLLHLSHIPAAGIEVEEADGAPADGAGGGGVDEDEYLRLNLVQVDLERCKWLLKQIVRSRMDLLQKYAAFVVGRASEKAKLNATEARFVDQFWQLKKDHFHSAVLGYLPEQLHDLNTGQPTDQDTLSQQDAQQPSNSSNMDLDAPVFIRCLQDCGSIALPDNEKATLSAESVHLLRYRSIRHLVFQGLVVLL</sequence>
<reference evidence="3 4" key="1">
    <citation type="submission" date="2019-05" db="EMBL/GenBank/DDBJ databases">
        <title>Sporisorium graminicola CBS 10092 draft sequencing and annotation.</title>
        <authorList>
            <person name="Solano-Gonzalez S."/>
            <person name="Caddick M.X."/>
            <person name="Darby A."/>
        </authorList>
    </citation>
    <scope>NUCLEOTIDE SEQUENCE [LARGE SCALE GENOMIC DNA]</scope>
    <source>
        <strain evidence="3 4">CBS 10092</strain>
    </source>
</reference>
<dbReference type="RefSeq" id="XP_029737402.1">
    <property type="nucleotide sequence ID" value="XM_029886171.1"/>
</dbReference>
<dbReference type="PANTHER" id="PTHR21206">
    <property type="entry name" value="SLD5 PROTEIN"/>
    <property type="match status" value="1"/>
</dbReference>
<feature type="region of interest" description="Disordered" evidence="1">
    <location>
        <begin position="1"/>
        <end position="70"/>
    </location>
</feature>
<dbReference type="CDD" id="cd21692">
    <property type="entry name" value="GINS_B_Sld5"/>
    <property type="match status" value="1"/>
</dbReference>
<dbReference type="InterPro" id="IPR036224">
    <property type="entry name" value="GINS_bundle-like_dom_sf"/>
</dbReference>
<dbReference type="Pfam" id="PF16922">
    <property type="entry name" value="SLD5_C"/>
    <property type="match status" value="1"/>
</dbReference>
<dbReference type="SUPFAM" id="SSF158573">
    <property type="entry name" value="GINS helical bundle-like"/>
    <property type="match status" value="1"/>
</dbReference>
<accession>A0A4U7KNI0</accession>
<evidence type="ECO:0000313" key="4">
    <source>
        <dbReference type="Proteomes" id="UP000306050"/>
    </source>
</evidence>
<dbReference type="GO" id="GO:0000727">
    <property type="term" value="P:double-strand break repair via break-induced replication"/>
    <property type="evidence" value="ECO:0007669"/>
    <property type="project" value="TreeGrafter"/>
</dbReference>
<feature type="compositionally biased region" description="Acidic residues" evidence="1">
    <location>
        <begin position="10"/>
        <end position="20"/>
    </location>
</feature>
<dbReference type="EMBL" id="SRRM01000020">
    <property type="protein sequence ID" value="TKY85417.1"/>
    <property type="molecule type" value="Genomic_DNA"/>
</dbReference>
<dbReference type="Gene3D" id="1.20.58.1030">
    <property type="match status" value="1"/>
</dbReference>
<dbReference type="InterPro" id="IPR038749">
    <property type="entry name" value="Sld5_GINS_A"/>
</dbReference>
<evidence type="ECO:0000313" key="3">
    <source>
        <dbReference type="EMBL" id="TKY85417.1"/>
    </source>
</evidence>
<dbReference type="OrthoDB" id="338231at2759"/>